<keyword evidence="5 9" id="KW-0812">Transmembrane</keyword>
<evidence type="ECO:0000256" key="2">
    <source>
        <dbReference type="ARBA" id="ARBA00004236"/>
    </source>
</evidence>
<dbReference type="FunFam" id="1.20.1250.20:FF:000082">
    <property type="entry name" value="MFS multidrug transporter, putative"/>
    <property type="match status" value="1"/>
</dbReference>
<dbReference type="CDD" id="cd17323">
    <property type="entry name" value="MFS_Tpo1_MDR_like"/>
    <property type="match status" value="1"/>
</dbReference>
<feature type="transmembrane region" description="Helical" evidence="9">
    <location>
        <begin position="472"/>
        <end position="497"/>
    </location>
</feature>
<feature type="transmembrane region" description="Helical" evidence="9">
    <location>
        <begin position="140"/>
        <end position="159"/>
    </location>
</feature>
<evidence type="ECO:0000256" key="5">
    <source>
        <dbReference type="ARBA" id="ARBA00022692"/>
    </source>
</evidence>
<feature type="transmembrane region" description="Helical" evidence="9">
    <location>
        <begin position="342"/>
        <end position="361"/>
    </location>
</feature>
<feature type="compositionally biased region" description="Low complexity" evidence="8">
    <location>
        <begin position="30"/>
        <end position="47"/>
    </location>
</feature>
<dbReference type="InParanoid" id="A0A2P5IA66"/>
<feature type="transmembrane region" description="Helical" evidence="9">
    <location>
        <begin position="382"/>
        <end position="401"/>
    </location>
</feature>
<organism evidence="11 12">
    <name type="scientific">Diaporthe helianthi</name>
    <dbReference type="NCBI Taxonomy" id="158607"/>
    <lineage>
        <taxon>Eukaryota</taxon>
        <taxon>Fungi</taxon>
        <taxon>Dikarya</taxon>
        <taxon>Ascomycota</taxon>
        <taxon>Pezizomycotina</taxon>
        <taxon>Sordariomycetes</taxon>
        <taxon>Sordariomycetidae</taxon>
        <taxon>Diaporthales</taxon>
        <taxon>Diaporthaceae</taxon>
        <taxon>Diaporthe</taxon>
    </lineage>
</organism>
<comment type="caution">
    <text evidence="11">The sequence shown here is derived from an EMBL/GenBank/DDBJ whole genome shotgun (WGS) entry which is preliminary data.</text>
</comment>
<reference evidence="11" key="1">
    <citation type="submission" date="2017-09" db="EMBL/GenBank/DDBJ databases">
        <title>Polyketide synthases of a Diaporthe helianthi virulent isolate.</title>
        <authorList>
            <person name="Baroncelli R."/>
        </authorList>
    </citation>
    <scope>NUCLEOTIDE SEQUENCE [LARGE SCALE GENOMIC DNA]</scope>
    <source>
        <strain evidence="11">7/96</strain>
    </source>
</reference>
<feature type="transmembrane region" description="Helical" evidence="9">
    <location>
        <begin position="440"/>
        <end position="460"/>
    </location>
</feature>
<evidence type="ECO:0000256" key="3">
    <source>
        <dbReference type="ARBA" id="ARBA00008335"/>
    </source>
</evidence>
<evidence type="ECO:0000256" key="4">
    <source>
        <dbReference type="ARBA" id="ARBA00022475"/>
    </source>
</evidence>
<feature type="transmembrane region" description="Helical" evidence="9">
    <location>
        <begin position="407"/>
        <end position="433"/>
    </location>
</feature>
<dbReference type="PANTHER" id="PTHR23502">
    <property type="entry name" value="MAJOR FACILITATOR SUPERFAMILY"/>
    <property type="match status" value="1"/>
</dbReference>
<keyword evidence="4" id="KW-1003">Cell membrane</keyword>
<evidence type="ECO:0000313" key="11">
    <source>
        <dbReference type="EMBL" id="POS79346.1"/>
    </source>
</evidence>
<dbReference type="EMBL" id="MAVT02000120">
    <property type="protein sequence ID" value="POS79346.1"/>
    <property type="molecule type" value="Genomic_DNA"/>
</dbReference>
<dbReference type="Pfam" id="PF07690">
    <property type="entry name" value="MFS_1"/>
    <property type="match status" value="1"/>
</dbReference>
<dbReference type="GO" id="GO:0022857">
    <property type="term" value="F:transmembrane transporter activity"/>
    <property type="evidence" value="ECO:0007669"/>
    <property type="project" value="InterPro"/>
</dbReference>
<dbReference type="SUPFAM" id="SSF103473">
    <property type="entry name" value="MFS general substrate transporter"/>
    <property type="match status" value="1"/>
</dbReference>
<evidence type="ECO:0000259" key="10">
    <source>
        <dbReference type="PROSITE" id="PS50850"/>
    </source>
</evidence>
<accession>A0A2P5IA66</accession>
<dbReference type="PANTHER" id="PTHR23502:SF74">
    <property type="entry name" value="MAJOR FACILITATOR SUPERFAMILY (MFS) PROFILE DOMAIN-CONTAINING PROTEIN"/>
    <property type="match status" value="1"/>
</dbReference>
<proteinExistence type="inferred from homology"/>
<dbReference type="AlphaFoldDB" id="A0A2P5IA66"/>
<feature type="transmembrane region" description="Helical" evidence="9">
    <location>
        <begin position="71"/>
        <end position="90"/>
    </location>
</feature>
<dbReference type="STRING" id="158607.A0A2P5IA66"/>
<dbReference type="Gene3D" id="1.20.1250.20">
    <property type="entry name" value="MFS general substrate transporter like domains"/>
    <property type="match status" value="1"/>
</dbReference>
<evidence type="ECO:0000256" key="8">
    <source>
        <dbReference type="SAM" id="MobiDB-lite"/>
    </source>
</evidence>
<evidence type="ECO:0000256" key="9">
    <source>
        <dbReference type="SAM" id="Phobius"/>
    </source>
</evidence>
<evidence type="ECO:0000256" key="7">
    <source>
        <dbReference type="ARBA" id="ARBA00023136"/>
    </source>
</evidence>
<feature type="region of interest" description="Disordered" evidence="8">
    <location>
        <begin position="1"/>
        <end position="47"/>
    </location>
</feature>
<feature type="transmembrane region" description="Helical" evidence="9">
    <location>
        <begin position="110"/>
        <end position="128"/>
    </location>
</feature>
<name>A0A2P5IA66_DIAHE</name>
<keyword evidence="12" id="KW-1185">Reference proteome</keyword>
<sequence length="528" mass="58022">MHRETELTREKTHDEHEAADGELPVDHESQSTQSDTDSDGRGSSSQDEVVAVNFQPGEPANPHNWSMAKKYYVPLVGTLLSINSTMGSSTPANEIPALREAFHFPDGPQSILPATTYLIGFVLGPLVFAPLSEQYGRRPVLISTLCLYIIFTMGTALSPNWAAFLIFRFLSGTFAAPPMSVTGGSIADVFDDPVVRGRANMLWSSATLLGPLAGPVIAGYTYQYSWRWAFWASMIFSGICLFTLVFQPETLATKILRDRAAKLNKEKGGERYMAPADMDKPSLLVTLKITTTRPLYLLCTEMLVALTCVYMAFVYAVFYMLLKIFPNIFSGIYGFTPGESGLAFVMMFGGSSIANVVGYFYDTYAQTLVRRHPNKHAEYLRLPLACVGGPAFVVSLFWLGWTSRLSIHWIVPLLSMLPYGFGYQCIFMAMINYTADAYDIYASSALAALAACRSIAGAIIPLAVDSMLDTLGIAWSCTVLALISCVLSLVPFGFIVWGEKIRAASNFSKNLQNEPHPELELTRSVSIV</sequence>
<dbReference type="PROSITE" id="PS50850">
    <property type="entry name" value="MFS"/>
    <property type="match status" value="1"/>
</dbReference>
<dbReference type="InterPro" id="IPR020846">
    <property type="entry name" value="MFS_dom"/>
</dbReference>
<comment type="similarity">
    <text evidence="3">Belongs to the major facilitator superfamily.</text>
</comment>
<comment type="subcellular location">
    <subcellularLocation>
        <location evidence="2">Cell membrane</location>
    </subcellularLocation>
    <subcellularLocation>
        <location evidence="1">Membrane</location>
        <topology evidence="1">Multi-pass membrane protein</topology>
    </subcellularLocation>
</comment>
<protein>
    <recommendedName>
        <fullName evidence="10">Major facilitator superfamily (MFS) profile domain-containing protein</fullName>
    </recommendedName>
</protein>
<feature type="transmembrane region" description="Helical" evidence="9">
    <location>
        <begin position="295"/>
        <end position="322"/>
    </location>
</feature>
<gene>
    <name evidence="11" type="ORF">DHEL01_v202262</name>
</gene>
<feature type="transmembrane region" description="Helical" evidence="9">
    <location>
        <begin position="228"/>
        <end position="246"/>
    </location>
</feature>
<evidence type="ECO:0000313" key="12">
    <source>
        <dbReference type="Proteomes" id="UP000094444"/>
    </source>
</evidence>
<keyword evidence="6 9" id="KW-1133">Transmembrane helix</keyword>
<feature type="compositionally biased region" description="Basic and acidic residues" evidence="8">
    <location>
        <begin position="1"/>
        <end position="29"/>
    </location>
</feature>
<dbReference type="InterPro" id="IPR036259">
    <property type="entry name" value="MFS_trans_sf"/>
</dbReference>
<dbReference type="InterPro" id="IPR011701">
    <property type="entry name" value="MFS"/>
</dbReference>
<dbReference type="GO" id="GO:0005886">
    <property type="term" value="C:plasma membrane"/>
    <property type="evidence" value="ECO:0007669"/>
    <property type="project" value="UniProtKB-SubCell"/>
</dbReference>
<feature type="domain" description="Major facilitator superfamily (MFS) profile" evidence="10">
    <location>
        <begin position="69"/>
        <end position="500"/>
    </location>
</feature>
<keyword evidence="7 9" id="KW-0472">Membrane</keyword>
<evidence type="ECO:0000256" key="1">
    <source>
        <dbReference type="ARBA" id="ARBA00004141"/>
    </source>
</evidence>
<evidence type="ECO:0000256" key="6">
    <source>
        <dbReference type="ARBA" id="ARBA00022989"/>
    </source>
</evidence>
<dbReference type="OrthoDB" id="5141738at2759"/>
<dbReference type="Proteomes" id="UP000094444">
    <property type="component" value="Unassembled WGS sequence"/>
</dbReference>